<reference evidence="1" key="2">
    <citation type="journal article" date="2023" name="Science">
        <title>Genomic signatures of disease resistance in endangered staghorn corals.</title>
        <authorList>
            <person name="Vollmer S.V."/>
            <person name="Selwyn J.D."/>
            <person name="Despard B.A."/>
            <person name="Roesel C.L."/>
        </authorList>
    </citation>
    <scope>NUCLEOTIDE SEQUENCE</scope>
    <source>
        <strain evidence="1">K2</strain>
    </source>
</reference>
<dbReference type="EMBL" id="JARQWQ010000178">
    <property type="protein sequence ID" value="KAK2547570.1"/>
    <property type="molecule type" value="Genomic_DNA"/>
</dbReference>
<name>A0AAD9PRW2_ACRCE</name>
<comment type="caution">
    <text evidence="1">The sequence shown here is derived from an EMBL/GenBank/DDBJ whole genome shotgun (WGS) entry which is preliminary data.</text>
</comment>
<gene>
    <name evidence="1" type="ORF">P5673_032440</name>
</gene>
<sequence length="78" mass="8819">MLTRVLKTHSQQKTRTGNHRCVYCEDKNHADRSTAQRGVRYFQRKGCAITAPAGTIARINVKVDYDARNVPANTTLPF</sequence>
<dbReference type="AlphaFoldDB" id="A0AAD9PRW2"/>
<organism evidence="1 2">
    <name type="scientific">Acropora cervicornis</name>
    <name type="common">Staghorn coral</name>
    <dbReference type="NCBI Taxonomy" id="6130"/>
    <lineage>
        <taxon>Eukaryota</taxon>
        <taxon>Metazoa</taxon>
        <taxon>Cnidaria</taxon>
        <taxon>Anthozoa</taxon>
        <taxon>Hexacorallia</taxon>
        <taxon>Scleractinia</taxon>
        <taxon>Astrocoeniina</taxon>
        <taxon>Acroporidae</taxon>
        <taxon>Acropora</taxon>
    </lineage>
</organism>
<reference evidence="1" key="1">
    <citation type="journal article" date="2023" name="G3 (Bethesda)">
        <title>Whole genome assembly and annotation of the endangered Caribbean coral Acropora cervicornis.</title>
        <authorList>
            <person name="Selwyn J.D."/>
            <person name="Vollmer S.V."/>
        </authorList>
    </citation>
    <scope>NUCLEOTIDE SEQUENCE</scope>
    <source>
        <strain evidence="1">K2</strain>
    </source>
</reference>
<keyword evidence="2" id="KW-1185">Reference proteome</keyword>
<protein>
    <submittedName>
        <fullName evidence="1">Uncharacterized protein</fullName>
    </submittedName>
</protein>
<dbReference type="Proteomes" id="UP001249851">
    <property type="component" value="Unassembled WGS sequence"/>
</dbReference>
<feature type="non-terminal residue" evidence="1">
    <location>
        <position position="78"/>
    </location>
</feature>
<proteinExistence type="predicted"/>
<evidence type="ECO:0000313" key="2">
    <source>
        <dbReference type="Proteomes" id="UP001249851"/>
    </source>
</evidence>
<evidence type="ECO:0000313" key="1">
    <source>
        <dbReference type="EMBL" id="KAK2547570.1"/>
    </source>
</evidence>
<accession>A0AAD9PRW2</accession>